<gene>
    <name evidence="2" type="ORF">OF850_23050</name>
</gene>
<dbReference type="Proteomes" id="UP001526430">
    <property type="component" value="Unassembled WGS sequence"/>
</dbReference>
<reference evidence="2 3" key="1">
    <citation type="submission" date="2022-10" db="EMBL/GenBank/DDBJ databases">
        <title>Roseococcus glaciei nov., sp. nov., isolated from glacier.</title>
        <authorList>
            <person name="Liu Q."/>
            <person name="Xin Y.-H."/>
        </authorList>
    </citation>
    <scope>NUCLEOTIDE SEQUENCE [LARGE SCALE GENOMIC DNA]</scope>
    <source>
        <strain evidence="2 3">MDT2-1-1</strain>
    </source>
</reference>
<proteinExistence type="predicted"/>
<feature type="domain" description="Methyltransferase type 11" evidence="1">
    <location>
        <begin position="43"/>
        <end position="139"/>
    </location>
</feature>
<dbReference type="Pfam" id="PF08241">
    <property type="entry name" value="Methyltransf_11"/>
    <property type="match status" value="1"/>
</dbReference>
<comment type="caution">
    <text evidence="2">The sequence shown here is derived from an EMBL/GenBank/DDBJ whole genome shotgun (WGS) entry which is preliminary data.</text>
</comment>
<evidence type="ECO:0000259" key="1">
    <source>
        <dbReference type="Pfam" id="PF08241"/>
    </source>
</evidence>
<protein>
    <submittedName>
        <fullName evidence="2">Methyltransferase domain-containing protein</fullName>
    </submittedName>
</protein>
<accession>A0ABT3P238</accession>
<dbReference type="PANTHER" id="PTHR43591:SF24">
    <property type="entry name" value="2-METHOXY-6-POLYPRENYL-1,4-BENZOQUINOL METHYLASE, MITOCHONDRIAL"/>
    <property type="match status" value="1"/>
</dbReference>
<sequence length="264" mass="28066">MTTELTYGEDAAAGYERAFAHVSTHFVPFLVRAARLALDARVLDIASGTGLAAEAALAAVGKGGHVTAADMSPAMAEKARARFAGTPNATVSIENGQSMSFPDESFDAVLCSLGLMFFPDPAQGLSEFRRVLRPGGWAAVSVPATLERSYNGKINRAVARYAPSLAETNARFFALGDEAPLRSLFEGAGFGDVSVATETHRFEFSSFDAYFGPFERGGGSTGQAFLTLAEEQRQAVREEMRREVGDTGGPIGIEVDIRIASGRR</sequence>
<keyword evidence="2" id="KW-0489">Methyltransferase</keyword>
<dbReference type="PANTHER" id="PTHR43591">
    <property type="entry name" value="METHYLTRANSFERASE"/>
    <property type="match status" value="1"/>
</dbReference>
<dbReference type="GO" id="GO:0032259">
    <property type="term" value="P:methylation"/>
    <property type="evidence" value="ECO:0007669"/>
    <property type="project" value="UniProtKB-KW"/>
</dbReference>
<keyword evidence="3" id="KW-1185">Reference proteome</keyword>
<dbReference type="CDD" id="cd02440">
    <property type="entry name" value="AdoMet_MTases"/>
    <property type="match status" value="1"/>
</dbReference>
<dbReference type="InterPro" id="IPR029063">
    <property type="entry name" value="SAM-dependent_MTases_sf"/>
</dbReference>
<dbReference type="SUPFAM" id="SSF53335">
    <property type="entry name" value="S-adenosyl-L-methionine-dependent methyltransferases"/>
    <property type="match status" value="1"/>
</dbReference>
<dbReference type="InterPro" id="IPR013216">
    <property type="entry name" value="Methyltransf_11"/>
</dbReference>
<dbReference type="GO" id="GO:0008168">
    <property type="term" value="F:methyltransferase activity"/>
    <property type="evidence" value="ECO:0007669"/>
    <property type="project" value="UniProtKB-KW"/>
</dbReference>
<dbReference type="Gene3D" id="3.40.50.150">
    <property type="entry name" value="Vaccinia Virus protein VP39"/>
    <property type="match status" value="1"/>
</dbReference>
<dbReference type="RefSeq" id="WP_301592712.1">
    <property type="nucleotide sequence ID" value="NZ_JAPFQI010000039.1"/>
</dbReference>
<name>A0ABT3P238_9PROT</name>
<evidence type="ECO:0000313" key="3">
    <source>
        <dbReference type="Proteomes" id="UP001526430"/>
    </source>
</evidence>
<organism evidence="2 3">
    <name type="scientific">Sabulicella glaciei</name>
    <dbReference type="NCBI Taxonomy" id="2984948"/>
    <lineage>
        <taxon>Bacteria</taxon>
        <taxon>Pseudomonadati</taxon>
        <taxon>Pseudomonadota</taxon>
        <taxon>Alphaproteobacteria</taxon>
        <taxon>Acetobacterales</taxon>
        <taxon>Acetobacteraceae</taxon>
        <taxon>Sabulicella</taxon>
    </lineage>
</organism>
<dbReference type="EMBL" id="JAPFQI010000039">
    <property type="protein sequence ID" value="MCW8088461.1"/>
    <property type="molecule type" value="Genomic_DNA"/>
</dbReference>
<keyword evidence="2" id="KW-0808">Transferase</keyword>
<evidence type="ECO:0000313" key="2">
    <source>
        <dbReference type="EMBL" id="MCW8088461.1"/>
    </source>
</evidence>